<accession>A0A1L9B6K9</accession>
<dbReference type="EMBL" id="MPIN01000007">
    <property type="protein sequence ID" value="OJH37894.1"/>
    <property type="molecule type" value="Genomic_DNA"/>
</dbReference>
<evidence type="ECO:0000256" key="8">
    <source>
        <dbReference type="ARBA" id="ARBA00023118"/>
    </source>
</evidence>
<dbReference type="GO" id="GO:0051607">
    <property type="term" value="P:defense response to virus"/>
    <property type="evidence" value="ECO:0007669"/>
    <property type="project" value="UniProtKB-UniRule"/>
</dbReference>
<feature type="binding site" evidence="9">
    <location>
        <position position="8"/>
    </location>
    <ligand>
        <name>Mg(2+)</name>
        <dbReference type="ChEBI" id="CHEBI:18420"/>
        <note>catalytic</note>
    </ligand>
</feature>
<dbReference type="GO" id="GO:0043571">
    <property type="term" value="P:maintenance of CRISPR repeat elements"/>
    <property type="evidence" value="ECO:0007669"/>
    <property type="project" value="UniProtKB-UniRule"/>
</dbReference>
<dbReference type="GO" id="GO:0046872">
    <property type="term" value="F:metal ion binding"/>
    <property type="evidence" value="ECO:0007669"/>
    <property type="project" value="UniProtKB-UniRule"/>
</dbReference>
<keyword evidence="12" id="KW-1185">Reference proteome</keyword>
<keyword evidence="6 9" id="KW-0378">Hydrolase</keyword>
<evidence type="ECO:0000313" key="11">
    <source>
        <dbReference type="EMBL" id="OJH37894.1"/>
    </source>
</evidence>
<dbReference type="CDD" id="cd09725">
    <property type="entry name" value="Cas2_I_II_III"/>
    <property type="match status" value="1"/>
</dbReference>
<evidence type="ECO:0000313" key="12">
    <source>
        <dbReference type="Proteomes" id="UP000182229"/>
    </source>
</evidence>
<dbReference type="OrthoDB" id="9798176at2"/>
<dbReference type="Pfam" id="PF09827">
    <property type="entry name" value="CRISPR_Cas2"/>
    <property type="match status" value="1"/>
</dbReference>
<dbReference type="GO" id="GO:0004521">
    <property type="term" value="F:RNA endonuclease activity"/>
    <property type="evidence" value="ECO:0007669"/>
    <property type="project" value="UniProtKB-UniRule"/>
</dbReference>
<reference evidence="12" key="1">
    <citation type="submission" date="2016-11" db="EMBL/GenBank/DDBJ databases">
        <authorList>
            <person name="Shukria A."/>
            <person name="Stevens D.C."/>
        </authorList>
    </citation>
    <scope>NUCLEOTIDE SEQUENCE [LARGE SCALE GENOMIC DNA]</scope>
    <source>
        <strain evidence="12">Cbfe23</strain>
    </source>
</reference>
<organism evidence="11 12">
    <name type="scientific">Cystobacter ferrugineus</name>
    <dbReference type="NCBI Taxonomy" id="83449"/>
    <lineage>
        <taxon>Bacteria</taxon>
        <taxon>Pseudomonadati</taxon>
        <taxon>Myxococcota</taxon>
        <taxon>Myxococcia</taxon>
        <taxon>Myxococcales</taxon>
        <taxon>Cystobacterineae</taxon>
        <taxon>Archangiaceae</taxon>
        <taxon>Cystobacter</taxon>
    </lineage>
</organism>
<dbReference type="PANTHER" id="PTHR34405:SF3">
    <property type="entry name" value="CRISPR-ASSOCIATED ENDORIBONUCLEASE CAS2 3"/>
    <property type="match status" value="1"/>
</dbReference>
<dbReference type="InterPro" id="IPR019199">
    <property type="entry name" value="Virulence_VapD/CRISPR_Cas2"/>
</dbReference>
<evidence type="ECO:0000256" key="1">
    <source>
        <dbReference type="ARBA" id="ARBA00001946"/>
    </source>
</evidence>
<dbReference type="InterPro" id="IPR021127">
    <property type="entry name" value="CRISPR_associated_Cas2"/>
</dbReference>
<dbReference type="Proteomes" id="UP000182229">
    <property type="component" value="Unassembled WGS sequence"/>
</dbReference>
<comment type="caution">
    <text evidence="11">The sequence shown here is derived from an EMBL/GenBank/DDBJ whole genome shotgun (WGS) entry which is preliminary data.</text>
</comment>
<comment type="cofactor">
    <cofactor evidence="1 9">
        <name>Mg(2+)</name>
        <dbReference type="ChEBI" id="CHEBI:18420"/>
    </cofactor>
</comment>
<dbReference type="STRING" id="83449.BON30_27420"/>
<evidence type="ECO:0000256" key="3">
    <source>
        <dbReference type="ARBA" id="ARBA00022722"/>
    </source>
</evidence>
<comment type="subunit">
    <text evidence="9">Homodimer, forms a heterotetramer with a Cas1 homodimer.</text>
</comment>
<evidence type="ECO:0000256" key="2">
    <source>
        <dbReference type="ARBA" id="ARBA00009959"/>
    </source>
</evidence>
<proteinExistence type="inferred from homology"/>
<dbReference type="EC" id="3.1.-.-" evidence="9"/>
<evidence type="ECO:0000256" key="6">
    <source>
        <dbReference type="ARBA" id="ARBA00022801"/>
    </source>
</evidence>
<dbReference type="PANTHER" id="PTHR34405">
    <property type="entry name" value="CRISPR-ASSOCIATED ENDORIBONUCLEASE CAS2"/>
    <property type="match status" value="1"/>
</dbReference>
<keyword evidence="8 9" id="KW-0051">Antiviral defense</keyword>
<evidence type="ECO:0000256" key="9">
    <source>
        <dbReference type="HAMAP-Rule" id="MF_01471"/>
    </source>
</evidence>
<keyword evidence="5 9" id="KW-0255">Endonuclease</keyword>
<keyword evidence="7 9" id="KW-0460">Magnesium</keyword>
<reference evidence="11 12" key="2">
    <citation type="submission" date="2016-12" db="EMBL/GenBank/DDBJ databases">
        <title>Draft Genome Sequence of Cystobacter ferrugineus Strain Cbfe23.</title>
        <authorList>
            <person name="Akbar S."/>
            <person name="Dowd S.E."/>
            <person name="Stevens D.C."/>
        </authorList>
    </citation>
    <scope>NUCLEOTIDE SEQUENCE [LARGE SCALE GENOMIC DNA]</scope>
    <source>
        <strain evidence="11 12">Cbfe23</strain>
    </source>
</reference>
<evidence type="ECO:0000256" key="7">
    <source>
        <dbReference type="ARBA" id="ARBA00022842"/>
    </source>
</evidence>
<dbReference type="SUPFAM" id="SSF143430">
    <property type="entry name" value="TTP0101/SSO1404-like"/>
    <property type="match status" value="1"/>
</dbReference>
<dbReference type="HAMAP" id="MF_01471">
    <property type="entry name" value="Cas2"/>
    <property type="match status" value="1"/>
</dbReference>
<dbReference type="Gene3D" id="3.30.70.240">
    <property type="match status" value="1"/>
</dbReference>
<evidence type="ECO:0000256" key="10">
    <source>
        <dbReference type="PIRNR" id="PIRNR032582"/>
    </source>
</evidence>
<comment type="function">
    <text evidence="9">CRISPR (clustered regularly interspaced short palindromic repeat), is an adaptive immune system that provides protection against mobile genetic elements (viruses, transposable elements and conjugative plasmids). CRISPR clusters contain sequences complementary to antecedent mobile elements and target invading nucleic acids. CRISPR clusters are transcribed and processed into CRISPR RNA (crRNA). Functions as a ssRNA-specific endoribonuclease. Involved in the integration of spacer DNA into the CRISPR cassette.</text>
</comment>
<evidence type="ECO:0000256" key="5">
    <source>
        <dbReference type="ARBA" id="ARBA00022759"/>
    </source>
</evidence>
<keyword evidence="4 9" id="KW-0479">Metal-binding</keyword>
<dbReference type="NCBIfam" id="TIGR01573">
    <property type="entry name" value="cas2"/>
    <property type="match status" value="1"/>
</dbReference>
<gene>
    <name evidence="9" type="primary">cas2</name>
    <name evidence="11" type="ORF">BON30_27420</name>
</gene>
<name>A0A1L9B6K9_9BACT</name>
<protein>
    <recommendedName>
        <fullName evidence="9">CRISPR-associated endoribonuclease Cas2</fullName>
        <ecNumber evidence="9">3.1.-.-</ecNumber>
    </recommendedName>
</protein>
<dbReference type="GO" id="GO:0016787">
    <property type="term" value="F:hydrolase activity"/>
    <property type="evidence" value="ECO:0007669"/>
    <property type="project" value="UniProtKB-KW"/>
</dbReference>
<sequence>MFVIICYDVSNQDSAGARRLRRIAEACKDHGVRVQYSVFECRLEAKDWVVLKDKLLSEYDARRDSLRFYYVSADDAQRIEHYGVRRPLDPTGPLIV</sequence>
<keyword evidence="3 9" id="KW-0540">Nuclease</keyword>
<comment type="similarity">
    <text evidence="2 9 10">Belongs to the CRISPR-associated endoribonuclease Cas2 protein family.</text>
</comment>
<dbReference type="RefSeq" id="WP_071901362.1">
    <property type="nucleotide sequence ID" value="NZ_MPIN01000007.1"/>
</dbReference>
<dbReference type="AlphaFoldDB" id="A0A1L9B6K9"/>
<evidence type="ECO:0000256" key="4">
    <source>
        <dbReference type="ARBA" id="ARBA00022723"/>
    </source>
</evidence>
<dbReference type="PIRSF" id="PIRSF032582">
    <property type="entry name" value="Cas2"/>
    <property type="match status" value="1"/>
</dbReference>